<dbReference type="InterPro" id="IPR003777">
    <property type="entry name" value="XdhC_CoxI"/>
</dbReference>
<feature type="domain" description="XdhC Rossmann" evidence="2">
    <location>
        <begin position="168"/>
        <end position="302"/>
    </location>
</feature>
<gene>
    <name evidence="3" type="ORF">NQZ67_16590</name>
</gene>
<evidence type="ECO:0000259" key="2">
    <source>
        <dbReference type="Pfam" id="PF13478"/>
    </source>
</evidence>
<dbReference type="PANTHER" id="PTHR30388">
    <property type="entry name" value="ALDEHYDE OXIDOREDUCTASE MOLYBDENUM COFACTOR ASSEMBLY PROTEIN"/>
    <property type="match status" value="1"/>
</dbReference>
<evidence type="ECO:0000313" key="3">
    <source>
        <dbReference type="EMBL" id="MCR2805508.1"/>
    </source>
</evidence>
<dbReference type="AlphaFoldDB" id="A0A9X2SBC5"/>
<reference evidence="3" key="1">
    <citation type="submission" date="2022-08" db="EMBL/GenBank/DDBJ databases">
        <title>The genomic sequence of strain Paenibacillus sp. SCIV0701.</title>
        <authorList>
            <person name="Zhao H."/>
        </authorList>
    </citation>
    <scope>NUCLEOTIDE SEQUENCE</scope>
    <source>
        <strain evidence="3">SCIV0701</strain>
    </source>
</reference>
<accession>A0A9X2SBC5</accession>
<dbReference type="PANTHER" id="PTHR30388:SF6">
    <property type="entry name" value="XANTHINE DEHYDROGENASE SUBUNIT A-RELATED"/>
    <property type="match status" value="1"/>
</dbReference>
<proteinExistence type="predicted"/>
<evidence type="ECO:0000313" key="4">
    <source>
        <dbReference type="Proteomes" id="UP001141950"/>
    </source>
</evidence>
<evidence type="ECO:0000259" key="1">
    <source>
        <dbReference type="Pfam" id="PF02625"/>
    </source>
</evidence>
<keyword evidence="4" id="KW-1185">Reference proteome</keyword>
<organism evidence="3 4">
    <name type="scientific">Paenibacillus soyae</name>
    <dbReference type="NCBI Taxonomy" id="2969249"/>
    <lineage>
        <taxon>Bacteria</taxon>
        <taxon>Bacillati</taxon>
        <taxon>Bacillota</taxon>
        <taxon>Bacilli</taxon>
        <taxon>Bacillales</taxon>
        <taxon>Paenibacillaceae</taxon>
        <taxon>Paenibacillus</taxon>
    </lineage>
</organism>
<dbReference type="Pfam" id="PF13478">
    <property type="entry name" value="XdhC_C"/>
    <property type="match status" value="1"/>
</dbReference>
<comment type="caution">
    <text evidence="3">The sequence shown here is derived from an EMBL/GenBank/DDBJ whole genome shotgun (WGS) entry which is preliminary data.</text>
</comment>
<dbReference type="Proteomes" id="UP001141950">
    <property type="component" value="Unassembled WGS sequence"/>
</dbReference>
<dbReference type="InterPro" id="IPR052698">
    <property type="entry name" value="MoCofactor_Util/Proc"/>
</dbReference>
<name>A0A9X2SBC5_9BACL</name>
<dbReference type="Pfam" id="PF02625">
    <property type="entry name" value="XdhC_CoxI"/>
    <property type="match status" value="1"/>
</dbReference>
<dbReference type="InterPro" id="IPR027051">
    <property type="entry name" value="XdhC_Rossmann_dom"/>
</dbReference>
<dbReference type="Gene3D" id="3.40.50.720">
    <property type="entry name" value="NAD(P)-binding Rossmann-like Domain"/>
    <property type="match status" value="1"/>
</dbReference>
<sequence>MPDSELIKEAVSLGGCCVLATIVHVEGHAYRKAGAMMLLKADGEASGALSPGCLESDLLAHVPDILRQNAPRLVDYDMRPADDLSWGEHIGCGGLIRVLLEPVSGELLSRLRIACERMDAGAPVLLIRRVGAENGLPVAYEFAESDEAADACHREGVLIVRWEPKPRLLLFGAGDDARPLSQLAQQAGFAVTVADFRESLCKAERFPGAKLLFGFPQELMPLLQPGSGDYIVIMSHQLQRDRQFLELVLPSEPRFVGVMGSEARRTRLLGGLSRSAAVSCPAGLPIGADGPFEIAVSIMAELIQARRGGGRYGAGWNRGSVYGSGEQQPHGVSEAFG</sequence>
<protein>
    <submittedName>
        <fullName evidence="3">XdhC family protein</fullName>
    </submittedName>
</protein>
<dbReference type="RefSeq" id="WP_257448017.1">
    <property type="nucleotide sequence ID" value="NZ_JANIPJ010000012.1"/>
</dbReference>
<feature type="domain" description="XdhC- CoxI" evidence="1">
    <location>
        <begin position="14"/>
        <end position="77"/>
    </location>
</feature>
<dbReference type="EMBL" id="JANIPJ010000012">
    <property type="protein sequence ID" value="MCR2805508.1"/>
    <property type="molecule type" value="Genomic_DNA"/>
</dbReference>